<dbReference type="AlphaFoldDB" id="A0A2G5SRF5"/>
<evidence type="ECO:0000313" key="1">
    <source>
        <dbReference type="EMBL" id="PIC17426.1"/>
    </source>
</evidence>
<name>A0A2G5SRF5_9PELO</name>
<dbReference type="STRING" id="1611254.A0A2G5SRF5"/>
<comment type="caution">
    <text evidence="1">The sequence shown here is derived from an EMBL/GenBank/DDBJ whole genome shotgun (WGS) entry which is preliminary data.</text>
</comment>
<reference evidence="2" key="1">
    <citation type="submission" date="2017-10" db="EMBL/GenBank/DDBJ databases">
        <title>Rapid genome shrinkage in a self-fertile nematode reveals novel sperm competition proteins.</title>
        <authorList>
            <person name="Yin D."/>
            <person name="Schwarz E.M."/>
            <person name="Thomas C.G."/>
            <person name="Felde R.L."/>
            <person name="Korf I.F."/>
            <person name="Cutter A.D."/>
            <person name="Schartner C.M."/>
            <person name="Ralston E.J."/>
            <person name="Meyer B.J."/>
            <person name="Haag E.S."/>
        </authorList>
    </citation>
    <scope>NUCLEOTIDE SEQUENCE [LARGE SCALE GENOMIC DNA]</scope>
    <source>
        <strain evidence="2">JU1422</strain>
    </source>
</reference>
<dbReference type="EMBL" id="PDUG01000006">
    <property type="protein sequence ID" value="PIC17426.1"/>
    <property type="molecule type" value="Genomic_DNA"/>
</dbReference>
<organism evidence="1 2">
    <name type="scientific">Caenorhabditis nigoni</name>
    <dbReference type="NCBI Taxonomy" id="1611254"/>
    <lineage>
        <taxon>Eukaryota</taxon>
        <taxon>Metazoa</taxon>
        <taxon>Ecdysozoa</taxon>
        <taxon>Nematoda</taxon>
        <taxon>Chromadorea</taxon>
        <taxon>Rhabditida</taxon>
        <taxon>Rhabditina</taxon>
        <taxon>Rhabditomorpha</taxon>
        <taxon>Rhabditoidea</taxon>
        <taxon>Rhabditidae</taxon>
        <taxon>Peloderinae</taxon>
        <taxon>Caenorhabditis</taxon>
    </lineage>
</organism>
<protein>
    <submittedName>
        <fullName evidence="1">Uncharacterized protein</fullName>
    </submittedName>
</protein>
<dbReference type="Proteomes" id="UP000230233">
    <property type="component" value="Chromosome X"/>
</dbReference>
<sequence>MFSILWISRNATLITLNVEADKIVTVEKMKRMVKEVPQFTMQRNAEHQVVAKDVHKEFKLTINKRRISPDGTTLPFGFKN</sequence>
<gene>
    <name evidence="1" type="primary">Cnig_chr_X.g23670</name>
    <name evidence="1" type="ORF">B9Z55_023670</name>
</gene>
<keyword evidence="2" id="KW-1185">Reference proteome</keyword>
<evidence type="ECO:0000313" key="2">
    <source>
        <dbReference type="Proteomes" id="UP000230233"/>
    </source>
</evidence>
<accession>A0A2G5SRF5</accession>
<proteinExistence type="predicted"/>